<organism evidence="2 3">
    <name type="scientific">Heterodera trifolii</name>
    <dbReference type="NCBI Taxonomy" id="157864"/>
    <lineage>
        <taxon>Eukaryota</taxon>
        <taxon>Metazoa</taxon>
        <taxon>Ecdysozoa</taxon>
        <taxon>Nematoda</taxon>
        <taxon>Chromadorea</taxon>
        <taxon>Rhabditida</taxon>
        <taxon>Tylenchina</taxon>
        <taxon>Tylenchomorpha</taxon>
        <taxon>Tylenchoidea</taxon>
        <taxon>Heteroderidae</taxon>
        <taxon>Heteroderinae</taxon>
        <taxon>Heterodera</taxon>
    </lineage>
</organism>
<dbReference type="Proteomes" id="UP001620626">
    <property type="component" value="Unassembled WGS sequence"/>
</dbReference>
<dbReference type="Pfam" id="PF00240">
    <property type="entry name" value="ubiquitin"/>
    <property type="match status" value="1"/>
</dbReference>
<dbReference type="EMBL" id="JBICBT010000358">
    <property type="protein sequence ID" value="KAL3116460.1"/>
    <property type="molecule type" value="Genomic_DNA"/>
</dbReference>
<dbReference type="CDD" id="cd17039">
    <property type="entry name" value="Ubl_ubiquitin_like"/>
    <property type="match status" value="1"/>
</dbReference>
<accession>A0ABD2LMJ6</accession>
<dbReference type="PROSITE" id="PS50053">
    <property type="entry name" value="UBIQUITIN_2"/>
    <property type="match status" value="1"/>
</dbReference>
<dbReference type="AlphaFoldDB" id="A0ABD2LMJ6"/>
<reference evidence="2 3" key="1">
    <citation type="submission" date="2024-10" db="EMBL/GenBank/DDBJ databases">
        <authorList>
            <person name="Kim D."/>
        </authorList>
    </citation>
    <scope>NUCLEOTIDE SEQUENCE [LARGE SCALE GENOMIC DNA]</scope>
    <source>
        <strain evidence="2">BH-2024</strain>
    </source>
</reference>
<dbReference type="InterPro" id="IPR029071">
    <property type="entry name" value="Ubiquitin-like_domsf"/>
</dbReference>
<comment type="caution">
    <text evidence="2">The sequence shown here is derived from an EMBL/GenBank/DDBJ whole genome shotgun (WGS) entry which is preliminary data.</text>
</comment>
<dbReference type="SUPFAM" id="SSF54236">
    <property type="entry name" value="Ubiquitin-like"/>
    <property type="match status" value="2"/>
</dbReference>
<feature type="domain" description="Ubiquitin-like" evidence="1">
    <location>
        <begin position="1"/>
        <end position="44"/>
    </location>
</feature>
<sequence length="127" mass="14511">MQEIEDIPMIEQTLLFKEKRLRDDETLAQHQILKGAVVVLLLNQIPITYEIILNLDLDQKEEVTLKLEVHEWHTVSNVIEKIRKSIGGNLSIMLAQKWKSLEEDLTMADYEIGKGCILSVDATAKLA</sequence>
<dbReference type="Gene3D" id="3.10.20.90">
    <property type="entry name" value="Phosphatidylinositol 3-kinase Catalytic Subunit, Chain A, domain 1"/>
    <property type="match status" value="2"/>
</dbReference>
<dbReference type="InterPro" id="IPR000626">
    <property type="entry name" value="Ubiquitin-like_dom"/>
</dbReference>
<evidence type="ECO:0000313" key="2">
    <source>
        <dbReference type="EMBL" id="KAL3116460.1"/>
    </source>
</evidence>
<evidence type="ECO:0000259" key="1">
    <source>
        <dbReference type="PROSITE" id="PS50053"/>
    </source>
</evidence>
<gene>
    <name evidence="2" type="ORF">niasHT_006907</name>
</gene>
<evidence type="ECO:0000313" key="3">
    <source>
        <dbReference type="Proteomes" id="UP001620626"/>
    </source>
</evidence>
<protein>
    <recommendedName>
        <fullName evidence="1">Ubiquitin-like domain-containing protein</fullName>
    </recommendedName>
</protein>
<keyword evidence="3" id="KW-1185">Reference proteome</keyword>
<proteinExistence type="predicted"/>
<name>A0ABD2LMJ6_9BILA</name>